<sequence length="152" mass="16011">MAPPTPENTTLHASCVALDGRGVLICGPSGSGKSALALELMARGASLVADDRTEVRCVGKRLLACAPAAICGLIEARGVGILRADVVTEVQLYVIVDMGQLETARLPRHLEGQILDVALPRLNRVDGDYFPAALIQYLKGGAIDPEGEPKLR</sequence>
<gene>
    <name evidence="2" type="ORF">K529_011650</name>
</gene>
<keyword evidence="2" id="KW-0418">Kinase</keyword>
<dbReference type="OrthoDB" id="8326226at2"/>
<proteinExistence type="predicted"/>
<protein>
    <submittedName>
        <fullName evidence="2">Serine kinase</fullName>
    </submittedName>
</protein>
<dbReference type="GO" id="GO:0005524">
    <property type="term" value="F:ATP binding"/>
    <property type="evidence" value="ECO:0007669"/>
    <property type="project" value="InterPro"/>
</dbReference>
<dbReference type="GO" id="GO:0006109">
    <property type="term" value="P:regulation of carbohydrate metabolic process"/>
    <property type="evidence" value="ECO:0007669"/>
    <property type="project" value="InterPro"/>
</dbReference>
<dbReference type="GeneID" id="28250496"/>
<dbReference type="InterPro" id="IPR027417">
    <property type="entry name" value="P-loop_NTPase"/>
</dbReference>
<dbReference type="AlphaFoldDB" id="A0A1B1A4H7"/>
<accession>A0A1B1A4H7</accession>
<dbReference type="STRING" id="1265309.K529_011650"/>
<dbReference type="PANTHER" id="PTHR30305:SF1">
    <property type="entry name" value="HPR KINASE_PHOSPHORYLASE"/>
    <property type="match status" value="1"/>
</dbReference>
<dbReference type="KEGG" id="rmb:K529_011650"/>
<dbReference type="Proteomes" id="UP000013243">
    <property type="component" value="Chromosome"/>
</dbReference>
<dbReference type="SUPFAM" id="SSF53795">
    <property type="entry name" value="PEP carboxykinase-like"/>
    <property type="match status" value="1"/>
</dbReference>
<dbReference type="Gene3D" id="3.40.50.300">
    <property type="entry name" value="P-loop containing nucleotide triphosphate hydrolases"/>
    <property type="match status" value="1"/>
</dbReference>
<reference evidence="2 3" key="1">
    <citation type="journal article" date="2016" name="ISME J.">
        <title>Global occurrence and heterogeneity of the Roseobacter-clade species Ruegeria mobilis.</title>
        <authorList>
            <person name="Sonnenschein E."/>
            <person name="Gram L."/>
        </authorList>
    </citation>
    <scope>NUCLEOTIDE SEQUENCE [LARGE SCALE GENOMIC DNA]</scope>
    <source>
        <strain evidence="2 3">F1926</strain>
    </source>
</reference>
<organism evidence="2 3">
    <name type="scientific">Tritonibacter mobilis F1926</name>
    <dbReference type="NCBI Taxonomy" id="1265309"/>
    <lineage>
        <taxon>Bacteria</taxon>
        <taxon>Pseudomonadati</taxon>
        <taxon>Pseudomonadota</taxon>
        <taxon>Alphaproteobacteria</taxon>
        <taxon>Rhodobacterales</taxon>
        <taxon>Paracoccaceae</taxon>
        <taxon>Tritonibacter</taxon>
    </lineage>
</organism>
<keyword evidence="2" id="KW-0808">Transferase</keyword>
<feature type="domain" description="HPr kinase/phosphorylase C-terminal" evidence="1">
    <location>
        <begin position="7"/>
        <end position="83"/>
    </location>
</feature>
<dbReference type="PANTHER" id="PTHR30305">
    <property type="entry name" value="PROTEIN YJDM-RELATED"/>
    <property type="match status" value="1"/>
</dbReference>
<evidence type="ECO:0000313" key="3">
    <source>
        <dbReference type="Proteomes" id="UP000013243"/>
    </source>
</evidence>
<dbReference type="InterPro" id="IPR011104">
    <property type="entry name" value="Hpr_kin/Pase_C"/>
</dbReference>
<dbReference type="CDD" id="cd01918">
    <property type="entry name" value="HprK_C"/>
    <property type="match status" value="1"/>
</dbReference>
<dbReference type="Pfam" id="PF07475">
    <property type="entry name" value="Hpr_kinase_C"/>
    <property type="match status" value="1"/>
</dbReference>
<evidence type="ECO:0000259" key="1">
    <source>
        <dbReference type="Pfam" id="PF07475"/>
    </source>
</evidence>
<dbReference type="EMBL" id="CP015230">
    <property type="protein sequence ID" value="ANP41421.1"/>
    <property type="molecule type" value="Genomic_DNA"/>
</dbReference>
<dbReference type="GO" id="GO:0000155">
    <property type="term" value="F:phosphorelay sensor kinase activity"/>
    <property type="evidence" value="ECO:0007669"/>
    <property type="project" value="InterPro"/>
</dbReference>
<evidence type="ECO:0000313" key="2">
    <source>
        <dbReference type="EMBL" id="ANP41421.1"/>
    </source>
</evidence>
<name>A0A1B1A4H7_9RHOB</name>
<dbReference type="RefSeq" id="WP_040642208.1">
    <property type="nucleotide sequence ID" value="NZ_CP015230.1"/>
</dbReference>